<dbReference type="SUPFAM" id="SSF55073">
    <property type="entry name" value="Nucleotide cyclase"/>
    <property type="match status" value="1"/>
</dbReference>
<dbReference type="Gene3D" id="3.30.70.1230">
    <property type="entry name" value="Nucleotide cyclase"/>
    <property type="match status" value="1"/>
</dbReference>
<dbReference type="KEGG" id="mpsc:MPSYJ_51220"/>
<sequence length="69" mass="7397">MGRGDPMTAAAPVGVVTFLFTDVKGSARRWEADADAMRSALAVHAQRALKLRGRMGLAWVSPDPPMGWS</sequence>
<protein>
    <recommendedName>
        <fullName evidence="3">Guanylate cyclase domain-containing protein</fullName>
    </recommendedName>
</protein>
<gene>
    <name evidence="1" type="ORF">MPSYJ_51220</name>
</gene>
<accession>A0A7I7MH49</accession>
<keyword evidence="2" id="KW-1185">Reference proteome</keyword>
<evidence type="ECO:0008006" key="3">
    <source>
        <dbReference type="Google" id="ProtNLM"/>
    </source>
</evidence>
<dbReference type="InterPro" id="IPR029787">
    <property type="entry name" value="Nucleotide_cyclase"/>
</dbReference>
<evidence type="ECO:0000313" key="1">
    <source>
        <dbReference type="EMBL" id="BBX71661.1"/>
    </source>
</evidence>
<name>A0A7I7MH49_9MYCO</name>
<reference evidence="1 2" key="1">
    <citation type="journal article" date="2019" name="Emerg. Microbes Infect.">
        <title>Comprehensive subspecies identification of 175 nontuberculous mycobacteria species based on 7547 genomic profiles.</title>
        <authorList>
            <person name="Matsumoto Y."/>
            <person name="Kinjo T."/>
            <person name="Motooka D."/>
            <person name="Nabeya D."/>
            <person name="Jung N."/>
            <person name="Uechi K."/>
            <person name="Horii T."/>
            <person name="Iida T."/>
            <person name="Fujita J."/>
            <person name="Nakamura S."/>
        </authorList>
    </citation>
    <scope>NUCLEOTIDE SEQUENCE [LARGE SCALE GENOMIC DNA]</scope>
    <source>
        <strain evidence="1 2">JCM 13323</strain>
    </source>
</reference>
<dbReference type="AlphaFoldDB" id="A0A7I7MH49"/>
<organism evidence="1 2">
    <name type="scientific">Mycolicibacterium psychrotolerans</name>
    <dbReference type="NCBI Taxonomy" id="216929"/>
    <lineage>
        <taxon>Bacteria</taxon>
        <taxon>Bacillati</taxon>
        <taxon>Actinomycetota</taxon>
        <taxon>Actinomycetes</taxon>
        <taxon>Mycobacteriales</taxon>
        <taxon>Mycobacteriaceae</taxon>
        <taxon>Mycolicibacterium</taxon>
    </lineage>
</organism>
<evidence type="ECO:0000313" key="2">
    <source>
        <dbReference type="Proteomes" id="UP000466514"/>
    </source>
</evidence>
<dbReference type="EMBL" id="AP022574">
    <property type="protein sequence ID" value="BBX71661.1"/>
    <property type="molecule type" value="Genomic_DNA"/>
</dbReference>
<dbReference type="Proteomes" id="UP000466514">
    <property type="component" value="Chromosome"/>
</dbReference>
<proteinExistence type="predicted"/>